<dbReference type="InterPro" id="IPR000595">
    <property type="entry name" value="cNMP-bd_dom"/>
</dbReference>
<sequence>MLPTDTISDEIAEKLQDCGLFSHLHLHELTRLFRRYPFSSRRHESGNLIAQRGDEYSSLMILVQGELSAEISDAQGHTLKVESLHAPSPVAAGILFGDDNHLPVSLTAVVDAHTISIHRDVLLKMAGEDPKLLRTLLQDAGNRIHFLADKLRFMKFHTIREKLCTYLLELDQRSPGKLLNLPYSMETLAELFGVSRPSLSRVMGNLVDQELISRSGRSYRIQNRSALIESCQND</sequence>
<dbReference type="InterPro" id="IPR012318">
    <property type="entry name" value="HTH_CRP"/>
</dbReference>
<proteinExistence type="predicted"/>
<keyword evidence="1" id="KW-0805">Transcription regulation</keyword>
<dbReference type="eggNOG" id="COG0664">
    <property type="taxonomic scope" value="Bacteria"/>
</dbReference>
<feature type="domain" description="Cyclic nucleotide-binding" evidence="4">
    <location>
        <begin position="20"/>
        <end position="143"/>
    </location>
</feature>
<keyword evidence="3" id="KW-0804">Transcription</keyword>
<dbReference type="GO" id="GO:0003700">
    <property type="term" value="F:DNA-binding transcription factor activity"/>
    <property type="evidence" value="ECO:0007669"/>
    <property type="project" value="TreeGrafter"/>
</dbReference>
<dbReference type="OrthoDB" id="3176638at2"/>
<evidence type="ECO:0000259" key="5">
    <source>
        <dbReference type="PROSITE" id="PS51063"/>
    </source>
</evidence>
<dbReference type="InterPro" id="IPR036390">
    <property type="entry name" value="WH_DNA-bd_sf"/>
</dbReference>
<dbReference type="Pfam" id="PF00027">
    <property type="entry name" value="cNMP_binding"/>
    <property type="match status" value="1"/>
</dbReference>
<organism evidence="6 7">
    <name type="scientific">Salinispira pacifica</name>
    <dbReference type="NCBI Taxonomy" id="1307761"/>
    <lineage>
        <taxon>Bacteria</taxon>
        <taxon>Pseudomonadati</taxon>
        <taxon>Spirochaetota</taxon>
        <taxon>Spirochaetia</taxon>
        <taxon>Spirochaetales</taxon>
        <taxon>Spirochaetaceae</taxon>
        <taxon>Salinispira</taxon>
    </lineage>
</organism>
<evidence type="ECO:0000256" key="2">
    <source>
        <dbReference type="ARBA" id="ARBA00023125"/>
    </source>
</evidence>
<keyword evidence="7" id="KW-1185">Reference proteome</keyword>
<evidence type="ECO:0000256" key="1">
    <source>
        <dbReference type="ARBA" id="ARBA00023015"/>
    </source>
</evidence>
<evidence type="ECO:0000313" key="6">
    <source>
        <dbReference type="EMBL" id="AHC13945.1"/>
    </source>
</evidence>
<dbReference type="Pfam" id="PF13545">
    <property type="entry name" value="HTH_Crp_2"/>
    <property type="match status" value="1"/>
</dbReference>
<reference evidence="6 7" key="1">
    <citation type="journal article" date="2015" name="Stand. Genomic Sci.">
        <title>Complete genome sequence and description of Salinispira pacifica gen. nov., sp. nov., a novel spirochaete isolated form a hypersaline microbial mat.</title>
        <authorList>
            <person name="Ben Hania W."/>
            <person name="Joseph M."/>
            <person name="Schumann P."/>
            <person name="Bunk B."/>
            <person name="Fiebig A."/>
            <person name="Sproer C."/>
            <person name="Klenk H.P."/>
            <person name="Fardeau M.L."/>
            <person name="Spring S."/>
        </authorList>
    </citation>
    <scope>NUCLEOTIDE SEQUENCE [LARGE SCALE GENOMIC DNA]</scope>
    <source>
        <strain evidence="6 7">L21-RPul-D2</strain>
    </source>
</reference>
<dbReference type="EMBL" id="CP006939">
    <property type="protein sequence ID" value="AHC13945.1"/>
    <property type="molecule type" value="Genomic_DNA"/>
</dbReference>
<evidence type="ECO:0000256" key="3">
    <source>
        <dbReference type="ARBA" id="ARBA00023163"/>
    </source>
</evidence>
<dbReference type="SUPFAM" id="SSF51206">
    <property type="entry name" value="cAMP-binding domain-like"/>
    <property type="match status" value="1"/>
</dbReference>
<protein>
    <submittedName>
        <fullName evidence="6">Hcp transcriptional regulator HcpR (Crp/Fnr family)</fullName>
    </submittedName>
</protein>
<dbReference type="STRING" id="1307761.L21SP2_0513"/>
<feature type="domain" description="HTH crp-type" evidence="5">
    <location>
        <begin position="157"/>
        <end position="225"/>
    </location>
</feature>
<dbReference type="InterPro" id="IPR050397">
    <property type="entry name" value="Env_Response_Regulators"/>
</dbReference>
<dbReference type="PROSITE" id="PS51063">
    <property type="entry name" value="HTH_CRP_2"/>
    <property type="match status" value="1"/>
</dbReference>
<dbReference type="SMART" id="SM00419">
    <property type="entry name" value="HTH_CRP"/>
    <property type="match status" value="1"/>
</dbReference>
<dbReference type="InterPro" id="IPR018490">
    <property type="entry name" value="cNMP-bd_dom_sf"/>
</dbReference>
<dbReference type="GO" id="GO:0005829">
    <property type="term" value="C:cytosol"/>
    <property type="evidence" value="ECO:0007669"/>
    <property type="project" value="TreeGrafter"/>
</dbReference>
<dbReference type="Proteomes" id="UP000018680">
    <property type="component" value="Chromosome"/>
</dbReference>
<evidence type="ECO:0000259" key="4">
    <source>
        <dbReference type="PROSITE" id="PS50042"/>
    </source>
</evidence>
<name>V5WE80_9SPIO</name>
<dbReference type="PANTHER" id="PTHR24567">
    <property type="entry name" value="CRP FAMILY TRANSCRIPTIONAL REGULATORY PROTEIN"/>
    <property type="match status" value="1"/>
</dbReference>
<dbReference type="RefSeq" id="WP_024266877.1">
    <property type="nucleotide sequence ID" value="NC_023035.1"/>
</dbReference>
<dbReference type="PANTHER" id="PTHR24567:SF58">
    <property type="entry name" value="CYCLIC AMP-BINDING REGULATORY PROTEIN"/>
    <property type="match status" value="1"/>
</dbReference>
<dbReference type="HOGENOM" id="CLU_075053_4_1_12"/>
<dbReference type="SUPFAM" id="SSF46785">
    <property type="entry name" value="Winged helix' DNA-binding domain"/>
    <property type="match status" value="1"/>
</dbReference>
<keyword evidence="2" id="KW-0238">DNA-binding</keyword>
<dbReference type="KEGG" id="slr:L21SP2_0513"/>
<dbReference type="AlphaFoldDB" id="V5WE80"/>
<evidence type="ECO:0000313" key="7">
    <source>
        <dbReference type="Proteomes" id="UP000018680"/>
    </source>
</evidence>
<dbReference type="PROSITE" id="PS50042">
    <property type="entry name" value="CNMP_BINDING_3"/>
    <property type="match status" value="1"/>
</dbReference>
<gene>
    <name evidence="6" type="ORF">L21SP2_0513</name>
</gene>
<dbReference type="Gene3D" id="2.60.120.10">
    <property type="entry name" value="Jelly Rolls"/>
    <property type="match status" value="1"/>
</dbReference>
<accession>V5WE80</accession>
<dbReference type="InterPro" id="IPR014710">
    <property type="entry name" value="RmlC-like_jellyroll"/>
</dbReference>
<dbReference type="CDD" id="cd00038">
    <property type="entry name" value="CAP_ED"/>
    <property type="match status" value="1"/>
</dbReference>
<dbReference type="GO" id="GO:0003677">
    <property type="term" value="F:DNA binding"/>
    <property type="evidence" value="ECO:0007669"/>
    <property type="project" value="UniProtKB-KW"/>
</dbReference>